<name>A0A1H2G2D0_9PSED</name>
<dbReference type="OrthoDB" id="8773450at2"/>
<dbReference type="AlphaFoldDB" id="A0A1H2G2D0"/>
<proteinExistence type="predicted"/>
<feature type="domain" description="Antitoxin VbhA" evidence="1">
    <location>
        <begin position="163"/>
        <end position="209"/>
    </location>
</feature>
<evidence type="ECO:0000313" key="2">
    <source>
        <dbReference type="EMBL" id="SDU13769.1"/>
    </source>
</evidence>
<reference evidence="3" key="1">
    <citation type="submission" date="2016-10" db="EMBL/GenBank/DDBJ databases">
        <authorList>
            <person name="Varghese N."/>
            <person name="Submissions S."/>
        </authorList>
    </citation>
    <scope>NUCLEOTIDE SEQUENCE [LARGE SCALE GENOMIC DNA]</scope>
    <source>
        <strain evidence="3">DSM 17875</strain>
    </source>
</reference>
<dbReference type="Gene3D" id="1.10.8.1050">
    <property type="entry name" value="Antitoxin VbhA-like"/>
    <property type="match status" value="1"/>
</dbReference>
<sequence>MILFLDFDGVLHPDAAFKTRRGIELRGEGELFMWSPILEKLLAECPQPQIVLSTSWVRQLDFKRAKKRLPEAVQARVIGATYHSSMEAGPDAIPWMQRTRWQQIATYLVRNKTQDWIAVDDDDAGWPDDQRHRLLHCDPQTGLAGLDYDDTRAAIRECGKARREEAVKYARATNALEGLRQSAESADQARRYIAGEITLEQALEETKARWGAQIDPPELGSR</sequence>
<gene>
    <name evidence="2" type="ORF">SAMN05216296_1988</name>
</gene>
<accession>A0A1H2G2D0</accession>
<evidence type="ECO:0000313" key="3">
    <source>
        <dbReference type="Proteomes" id="UP000243232"/>
    </source>
</evidence>
<dbReference type="STRING" id="364197.SAMN05216296_1988"/>
<dbReference type="InterPro" id="IPR043038">
    <property type="entry name" value="VbhA_sf"/>
</dbReference>
<dbReference type="InterPro" id="IPR041535">
    <property type="entry name" value="VbhA"/>
</dbReference>
<dbReference type="Pfam" id="PF18143">
    <property type="entry name" value="HAD_SAK_2"/>
    <property type="match status" value="1"/>
</dbReference>
<dbReference type="EMBL" id="LT629785">
    <property type="protein sequence ID" value="SDU13769.1"/>
    <property type="molecule type" value="Genomic_DNA"/>
</dbReference>
<dbReference type="Proteomes" id="UP000243232">
    <property type="component" value="Chromosome I"/>
</dbReference>
<organism evidence="2 3">
    <name type="scientific">Pseudomonas pohangensis</name>
    <dbReference type="NCBI Taxonomy" id="364197"/>
    <lineage>
        <taxon>Bacteria</taxon>
        <taxon>Pseudomonadati</taxon>
        <taxon>Pseudomonadota</taxon>
        <taxon>Gammaproteobacteria</taxon>
        <taxon>Pseudomonadales</taxon>
        <taxon>Pseudomonadaceae</taxon>
        <taxon>Pseudomonas</taxon>
    </lineage>
</organism>
<keyword evidence="3" id="KW-1185">Reference proteome</keyword>
<dbReference type="InterPro" id="IPR033788">
    <property type="entry name" value="VbhA-like"/>
</dbReference>
<protein>
    <recommendedName>
        <fullName evidence="1">Antitoxin VbhA domain-containing protein</fullName>
    </recommendedName>
</protein>
<dbReference type="CDD" id="cd11586">
    <property type="entry name" value="VbhA_like"/>
    <property type="match status" value="1"/>
</dbReference>
<dbReference type="Pfam" id="PF18495">
    <property type="entry name" value="VbhA"/>
    <property type="match status" value="1"/>
</dbReference>
<evidence type="ECO:0000259" key="1">
    <source>
        <dbReference type="Pfam" id="PF18495"/>
    </source>
</evidence>
<dbReference type="RefSeq" id="WP_090194591.1">
    <property type="nucleotide sequence ID" value="NZ_LT629785.1"/>
</dbReference>